<protein>
    <submittedName>
        <fullName evidence="9">Condensin complex subunit 3</fullName>
    </submittedName>
</protein>
<keyword evidence="8" id="KW-1185">Reference proteome</keyword>
<accession>A0A183UVR4</accession>
<name>A0A183UVR4_TOXCA</name>
<dbReference type="InterPro" id="IPR016024">
    <property type="entry name" value="ARM-type_fold"/>
</dbReference>
<feature type="compositionally biased region" description="Basic and acidic residues" evidence="6">
    <location>
        <begin position="1158"/>
        <end position="1172"/>
    </location>
</feature>
<keyword evidence="3" id="KW-0498">Mitosis</keyword>
<evidence type="ECO:0000256" key="5">
    <source>
        <dbReference type="ARBA" id="ARBA00023306"/>
    </source>
</evidence>
<sequence>MFPNLWLLNHAIRSGELLDCDLITHKKVFNIICEIHEFEPEIIYPVLPLLTPNLSVTSSETRRETTILFGSLLSSQRSKLADEMPDLWKQFKSRFSDVDRDIRIACVKKAEDLLVFHPEYAGQVTELVMARCRDFDESVRLETVRMVRSLAKRKFSVVSEKLLACVAERTRDRKADVRQETVKSLSSLFRTIYLDERLAESERASVLVVFDAVVSLYCQPLQQDRILIEKMFTQYLIPYKAPVSTRMQVLIDTYVCVGAYGAKAYDEIFAKQSRIRRLCRSLLELIEADDAEENKAKIDSRIQALAECSPEPAKAAHSFKLFAQFVSNDSRSAQLLNYVLGDSYNCEKIEGCLTELLSRMRGRDEISKEDLSNVQNVLERGAPLQIDAEAICDLVQKVYGMMQKAFLFGDSGTLKNVPRLNSLLRAMAEHYPRCFRGETVMKLFAKLLDFEDMPTVENTLKVIKLTSPRLASDSDPEEARAHARLVEICNSIGREGNPHAAKYAVRCIVALLDEVEGRMHIDQIVEDSVEHLDLDDRLCATAFRALGSAVEAYPEAYKTRFGSLIMEKVVKIALSQDIDEDLSVEGDSVEEDDLDAEAKKALYDRERSKHNVGDKCVAKLMGLKFMCVYLVSQAAHIDKSIEELASRTLKMLTTVVKSAGDVFERPIGEMEKAQLRAMAGCCVLKLASCRDYAKLVTVDEFIALSSLVHDDVVFVRWRFISRLLKHLDSLRLSIEYMGLLSLVALVNDKEFRAKIRLIIEKNIAFRRKFLSKAETQAYAPYHQPEYCIAYAVYILSKYSGFGAYTDEAALSTLRGCLWYLLELFQSTKDPKNLEFIRIMFQDIKSCGDATMQENAEDAEEQNKKMWALCDLGILLLSYRIKLNFGGATEKRPVLSKRFFIHQPTKRSVQIYVPESLIEEEKRGMKQSRMHGESTMATTMKSHDKSTARSSKGTAKKTKAAKRSGELDGIEISERALSDVEGGSFDIAEDTHHSSKPSSAARSTKRRSGDVATPALALFVGTSEHRESTAKKAVRKGTTTREAVSEQAKRPLGRSNGLVSTIEDEKAQLFKKPATFMSSTPIAVEPTKDRKRAQTRSKMGALLEEEEEEEPEPSSQAKRRRIDAKASKLDQSAGDATLRARRGAKHFSPELPSPKKASARKEPELKSNPRKTAESTSTRPVGRPRSPVKPISSQKDTATSSPRKGKPSSPRKKAIASPKQTTSRTKATVRAGRAQKEIDQSADVFASLESGTTGSTLKTQETEKSSSSRRRRKESGNEPESSMVVRRSSKNTREEISKETSVGTKAATDKKRRKDADVSEDSFGLEKESEPEQFAEVTGTRRAGRGRQKPVTRPSMTVSSPEVKSDASGVSGRGRKKSASASPSKAASRTGIRSKKAKSGGNDEKLNKKSWSRSPKAARAPSTSQKGSRSPVKARSAVGKPGKTQERKGPTKAAAKRQIGASKNRQRRA</sequence>
<proteinExistence type="predicted"/>
<dbReference type="Gene3D" id="1.25.10.10">
    <property type="entry name" value="Leucine-rich Repeat Variant"/>
    <property type="match status" value="1"/>
</dbReference>
<dbReference type="InterPro" id="IPR011989">
    <property type="entry name" value="ARM-like"/>
</dbReference>
<evidence type="ECO:0000256" key="2">
    <source>
        <dbReference type="ARBA" id="ARBA00022618"/>
    </source>
</evidence>
<dbReference type="PANTHER" id="PTHR12663:SF0">
    <property type="entry name" value="PRECOCIOUS DISSOCIATION OF SISTERS 5, ISOFORM A"/>
    <property type="match status" value="1"/>
</dbReference>
<reference evidence="9" key="1">
    <citation type="submission" date="2016-06" db="UniProtKB">
        <authorList>
            <consortium name="WormBaseParasite"/>
        </authorList>
    </citation>
    <scope>IDENTIFICATION</scope>
</reference>
<feature type="compositionally biased region" description="Low complexity" evidence="6">
    <location>
        <begin position="1378"/>
        <end position="1387"/>
    </location>
</feature>
<dbReference type="WBParaSite" id="TCNE_0001258401-mRNA-1">
    <property type="protein sequence ID" value="TCNE_0001258401-mRNA-1"/>
    <property type="gene ID" value="TCNE_0001258401"/>
</dbReference>
<dbReference type="Pfam" id="PF20168">
    <property type="entry name" value="PDS5"/>
    <property type="match status" value="1"/>
</dbReference>
<dbReference type="GO" id="GO:0051301">
    <property type="term" value="P:cell division"/>
    <property type="evidence" value="ECO:0007669"/>
    <property type="project" value="UniProtKB-KW"/>
</dbReference>
<dbReference type="InterPro" id="IPR039776">
    <property type="entry name" value="Pds5"/>
</dbReference>
<evidence type="ECO:0000313" key="9">
    <source>
        <dbReference type="WBParaSite" id="TCNE_0001258401-mRNA-1"/>
    </source>
</evidence>
<feature type="compositionally biased region" description="Acidic residues" evidence="6">
    <location>
        <begin position="1102"/>
        <end position="1111"/>
    </location>
</feature>
<organism evidence="8 9">
    <name type="scientific">Toxocara canis</name>
    <name type="common">Canine roundworm</name>
    <dbReference type="NCBI Taxonomy" id="6265"/>
    <lineage>
        <taxon>Eukaryota</taxon>
        <taxon>Metazoa</taxon>
        <taxon>Ecdysozoa</taxon>
        <taxon>Nematoda</taxon>
        <taxon>Chromadorea</taxon>
        <taxon>Rhabditida</taxon>
        <taxon>Spirurina</taxon>
        <taxon>Ascaridomorpha</taxon>
        <taxon>Ascaridoidea</taxon>
        <taxon>Toxocaridae</taxon>
        <taxon>Toxocara</taxon>
    </lineage>
</organism>
<comment type="subcellular location">
    <subcellularLocation>
        <location evidence="1">Nucleus</location>
    </subcellularLocation>
</comment>
<dbReference type="Proteomes" id="UP000050794">
    <property type="component" value="Unassembled WGS sequence"/>
</dbReference>
<feature type="region of interest" description="Disordered" evidence="6">
    <location>
        <begin position="922"/>
        <end position="972"/>
    </location>
</feature>
<gene>
    <name evidence="7" type="ORF">TCNE_LOCUS12584</name>
</gene>
<evidence type="ECO:0000256" key="6">
    <source>
        <dbReference type="SAM" id="MobiDB-lite"/>
    </source>
</evidence>
<keyword evidence="5" id="KW-0131">Cell cycle</keyword>
<dbReference type="GO" id="GO:0007064">
    <property type="term" value="P:mitotic sister chromatid cohesion"/>
    <property type="evidence" value="ECO:0007669"/>
    <property type="project" value="InterPro"/>
</dbReference>
<dbReference type="PANTHER" id="PTHR12663">
    <property type="entry name" value="ANDROGEN INDUCED INHIBITOR OF PROLIFERATION AS3 / PDS5-RELATED"/>
    <property type="match status" value="1"/>
</dbReference>
<keyword evidence="2" id="KW-0132">Cell division</keyword>
<keyword evidence="4" id="KW-0539">Nucleus</keyword>
<reference evidence="7 8" key="2">
    <citation type="submission" date="2018-11" db="EMBL/GenBank/DDBJ databases">
        <authorList>
            <consortium name="Pathogen Informatics"/>
        </authorList>
    </citation>
    <scope>NUCLEOTIDE SEQUENCE [LARGE SCALE GENOMIC DNA]</scope>
</reference>
<dbReference type="GO" id="GO:0005634">
    <property type="term" value="C:nucleus"/>
    <property type="evidence" value="ECO:0007669"/>
    <property type="project" value="UniProtKB-SubCell"/>
</dbReference>
<dbReference type="SUPFAM" id="SSF48371">
    <property type="entry name" value="ARM repeat"/>
    <property type="match status" value="1"/>
</dbReference>
<dbReference type="GO" id="GO:0000785">
    <property type="term" value="C:chromatin"/>
    <property type="evidence" value="ECO:0007669"/>
    <property type="project" value="TreeGrafter"/>
</dbReference>
<dbReference type="EMBL" id="UYWY01021334">
    <property type="protein sequence ID" value="VDM43905.1"/>
    <property type="molecule type" value="Genomic_DNA"/>
</dbReference>
<evidence type="ECO:0000256" key="4">
    <source>
        <dbReference type="ARBA" id="ARBA00023242"/>
    </source>
</evidence>
<feature type="compositionally biased region" description="Basic residues" evidence="6">
    <location>
        <begin position="1202"/>
        <end position="1213"/>
    </location>
</feature>
<evidence type="ECO:0000256" key="1">
    <source>
        <dbReference type="ARBA" id="ARBA00004123"/>
    </source>
</evidence>
<dbReference type="GO" id="GO:0006281">
    <property type="term" value="P:DNA repair"/>
    <property type="evidence" value="ECO:0007669"/>
    <property type="project" value="TreeGrafter"/>
</dbReference>
<evidence type="ECO:0000313" key="7">
    <source>
        <dbReference type="EMBL" id="VDM43905.1"/>
    </source>
</evidence>
<feature type="region of interest" description="Disordered" evidence="6">
    <location>
        <begin position="985"/>
        <end position="1468"/>
    </location>
</feature>
<evidence type="ECO:0000313" key="8">
    <source>
        <dbReference type="Proteomes" id="UP000050794"/>
    </source>
</evidence>
<evidence type="ECO:0000256" key="3">
    <source>
        <dbReference type="ARBA" id="ARBA00022776"/>
    </source>
</evidence>